<keyword evidence="2" id="KW-1185">Reference proteome</keyword>
<dbReference type="InParanoid" id="A0A1S3KG29"/>
<dbReference type="RefSeq" id="XP_013421419.1">
    <property type="nucleotide sequence ID" value="XM_013565965.1"/>
</dbReference>
<dbReference type="InterPro" id="IPR036188">
    <property type="entry name" value="FAD/NAD-bd_sf"/>
</dbReference>
<organism evidence="2 3">
    <name type="scientific">Lingula anatina</name>
    <name type="common">Brachiopod</name>
    <name type="synonym">Lingula unguis</name>
    <dbReference type="NCBI Taxonomy" id="7574"/>
    <lineage>
        <taxon>Eukaryota</taxon>
        <taxon>Metazoa</taxon>
        <taxon>Spiralia</taxon>
        <taxon>Lophotrochozoa</taxon>
        <taxon>Brachiopoda</taxon>
        <taxon>Linguliformea</taxon>
        <taxon>Lingulata</taxon>
        <taxon>Lingulida</taxon>
        <taxon>Linguloidea</taxon>
        <taxon>Lingulidae</taxon>
        <taxon>Lingula</taxon>
    </lineage>
</organism>
<dbReference type="PANTHER" id="PTHR10742">
    <property type="entry name" value="FLAVIN MONOAMINE OXIDASE"/>
    <property type="match status" value="1"/>
</dbReference>
<name>A0A1S3KG29_LINAN</name>
<dbReference type="Gene3D" id="3.50.50.60">
    <property type="entry name" value="FAD/NAD(P)-binding domain"/>
    <property type="match status" value="1"/>
</dbReference>
<evidence type="ECO:0000313" key="2">
    <source>
        <dbReference type="Proteomes" id="UP000085678"/>
    </source>
</evidence>
<dbReference type="SUPFAM" id="SSF51905">
    <property type="entry name" value="FAD/NAD(P)-binding domain"/>
    <property type="match status" value="1"/>
</dbReference>
<dbReference type="PANTHER" id="PTHR10742:SF416">
    <property type="entry name" value="SPERMINE OXIDASE"/>
    <property type="match status" value="1"/>
</dbReference>
<dbReference type="Proteomes" id="UP000085678">
    <property type="component" value="Unplaced"/>
</dbReference>
<dbReference type="SUPFAM" id="SSF54373">
    <property type="entry name" value="FAD-linked reductases, C-terminal domain"/>
    <property type="match status" value="1"/>
</dbReference>
<dbReference type="GO" id="GO:0046592">
    <property type="term" value="F:polyamine oxidase activity"/>
    <property type="evidence" value="ECO:0007669"/>
    <property type="project" value="TreeGrafter"/>
</dbReference>
<protein>
    <submittedName>
        <fullName evidence="3">Peroxisomal N(1)-acetyl-spermine/spermidine oxidase</fullName>
    </submittedName>
</protein>
<dbReference type="Gene3D" id="3.90.660.10">
    <property type="match status" value="1"/>
</dbReference>
<dbReference type="InterPro" id="IPR002937">
    <property type="entry name" value="Amino_oxidase"/>
</dbReference>
<dbReference type="OrthoDB" id="2219495at2759"/>
<feature type="domain" description="Amine oxidase" evidence="1">
    <location>
        <begin position="23"/>
        <end position="470"/>
    </location>
</feature>
<accession>A0A1S3KG29</accession>
<evidence type="ECO:0000259" key="1">
    <source>
        <dbReference type="Pfam" id="PF01593"/>
    </source>
</evidence>
<dbReference type="Pfam" id="PF01593">
    <property type="entry name" value="Amino_oxidase"/>
    <property type="match status" value="1"/>
</dbReference>
<dbReference type="AlphaFoldDB" id="A0A1S3KG29"/>
<dbReference type="GeneID" id="106181545"/>
<dbReference type="KEGG" id="lak:106181545"/>
<dbReference type="InterPro" id="IPR050281">
    <property type="entry name" value="Flavin_monoamine_oxidase"/>
</dbReference>
<proteinExistence type="predicted"/>
<sequence length="484" mass="54264">MSSNSADESQDKVYGVVIIGAGIAGLTVAETLTAAGFEDFLILEASNRIGGRCRTEDFGSSFVELGANWIHGTTSENSVMVLAEENDLAIKHQLMNRARGHFYRSNGRQIDKELGAKVWTLCKEIEAEVETGHPCPSKGDKTVFTMKDYYVKRLEENLIKFQGAERPDVIAIFNCFSNYLRFHWGGEIAHIPLELCSMTPETEGGDVLIPKGTRSLVNAILSRFRCEGRLYTEKQATSISWGDDLVEVRCSSGDIYRAKCVVITVSLGYLKEHHRDLFQPSIPHDKIKAIDGLDFGLVDKIFLHYDHPFWSSEVGFGSVKLAWDDDEAVITDPENQWYKRIFSFDDVYFNPSCLCVWISCNEAYHMEHLSEEDISETCTSLLRQFLGDPSIPKPSKVIWSTWGTNQHTLGSYSCLGMRSDASHFGCLAEPLTDSNGRLRVLFAGEATHTKYHSTMHGARESGVREATRLLRYFGGIKAPTKHLE</sequence>
<gene>
    <name evidence="3" type="primary">LOC106181545</name>
</gene>
<evidence type="ECO:0000313" key="3">
    <source>
        <dbReference type="RefSeq" id="XP_013421419.1"/>
    </source>
</evidence>
<reference evidence="3" key="1">
    <citation type="submission" date="2025-08" db="UniProtKB">
        <authorList>
            <consortium name="RefSeq"/>
        </authorList>
    </citation>
    <scope>IDENTIFICATION</scope>
    <source>
        <tissue evidence="3">Gonads</tissue>
    </source>
</reference>
<dbReference type="STRING" id="7574.A0A1S3KG29"/>